<protein>
    <submittedName>
        <fullName evidence="4">Uncharacterized protein</fullName>
    </submittedName>
</protein>
<dbReference type="AlphaFoldDB" id="A0AAN8IYZ8"/>
<name>A0AAN8IYZ8_PATCE</name>
<dbReference type="Proteomes" id="UP001347796">
    <property type="component" value="Unassembled WGS sequence"/>
</dbReference>
<dbReference type="InterPro" id="IPR038949">
    <property type="entry name" value="TEKTL1"/>
</dbReference>
<evidence type="ECO:0000256" key="1">
    <source>
        <dbReference type="ARBA" id="ARBA00004496"/>
    </source>
</evidence>
<organism evidence="4 5">
    <name type="scientific">Patella caerulea</name>
    <name type="common">Rayed Mediterranean limpet</name>
    <dbReference type="NCBI Taxonomy" id="87958"/>
    <lineage>
        <taxon>Eukaryota</taxon>
        <taxon>Metazoa</taxon>
        <taxon>Spiralia</taxon>
        <taxon>Lophotrochozoa</taxon>
        <taxon>Mollusca</taxon>
        <taxon>Gastropoda</taxon>
        <taxon>Patellogastropoda</taxon>
        <taxon>Patelloidea</taxon>
        <taxon>Patellidae</taxon>
        <taxon>Patella</taxon>
    </lineage>
</organism>
<gene>
    <name evidence="4" type="ORF">SNE40_021330</name>
</gene>
<sequence length="420" mass="47510">MLTTKPATSIGAEAWRNSTLKSLKLSQSIVQKSDKSNDIGRALDPLPHLRDTVAQLSNEEIRRYSRDVRVVVSQLRESLLETNEEIKSLTRGKEALEKALEHSRKDIQLNKNSQEIRLSRPSRERERDGADDLLNAERAHLLNCKKALEAQLKLVQQQLQTLDQARKRLFATLQERSRVLDLLCLSNSSITNAANQEQLKLKRSRSMIEGRMSRYDGSHIGAYQADPLGPYTPEADSALADASEARSRSLYLRRELKDAIDRTEKLQKAAHKSVNDGMTQKIAETVTLKHHLGVGLGENRHGIHRAQRWYDATDKARGNSLGPMMSADLTTRERLDRPLVKVFQRHPGTQLPEAQEIIRGGDSLLHSLTATSRNIGLMKLANIKLRDDLKSKSMSVDVDSQIMRMRRRKSDHRWSLGAAF</sequence>
<dbReference type="PANTHER" id="PTHR35081:SF1">
    <property type="entry name" value="COILED-COIL DOMAIN-CONTAINING PROTEIN 105"/>
    <property type="match status" value="1"/>
</dbReference>
<feature type="coiled-coil region" evidence="3">
    <location>
        <begin position="72"/>
        <end position="106"/>
    </location>
</feature>
<dbReference type="GO" id="GO:0005737">
    <property type="term" value="C:cytoplasm"/>
    <property type="evidence" value="ECO:0007669"/>
    <property type="project" value="UniProtKB-SubCell"/>
</dbReference>
<dbReference type="Pfam" id="PF03148">
    <property type="entry name" value="Tektin"/>
    <property type="match status" value="1"/>
</dbReference>
<keyword evidence="5" id="KW-1185">Reference proteome</keyword>
<dbReference type="InterPro" id="IPR048256">
    <property type="entry name" value="Tektin-like"/>
</dbReference>
<evidence type="ECO:0000256" key="2">
    <source>
        <dbReference type="ARBA" id="ARBA00022490"/>
    </source>
</evidence>
<evidence type="ECO:0000256" key="3">
    <source>
        <dbReference type="SAM" id="Coils"/>
    </source>
</evidence>
<proteinExistence type="predicted"/>
<evidence type="ECO:0000313" key="4">
    <source>
        <dbReference type="EMBL" id="KAK6167254.1"/>
    </source>
</evidence>
<dbReference type="PANTHER" id="PTHR35081">
    <property type="entry name" value="COILED-COIL DOMAIN-CONTAINING PROTEIN 105"/>
    <property type="match status" value="1"/>
</dbReference>
<dbReference type="GO" id="GO:0005929">
    <property type="term" value="C:cilium"/>
    <property type="evidence" value="ECO:0007669"/>
    <property type="project" value="UniProtKB-ARBA"/>
</dbReference>
<comment type="caution">
    <text evidence="4">The sequence shown here is derived from an EMBL/GenBank/DDBJ whole genome shotgun (WGS) entry which is preliminary data.</text>
</comment>
<reference evidence="4 5" key="1">
    <citation type="submission" date="2024-01" db="EMBL/GenBank/DDBJ databases">
        <title>The genome of the rayed Mediterranean limpet Patella caerulea (Linnaeus, 1758).</title>
        <authorList>
            <person name="Anh-Thu Weber A."/>
            <person name="Halstead-Nussloch G."/>
        </authorList>
    </citation>
    <scope>NUCLEOTIDE SEQUENCE [LARGE SCALE GENOMIC DNA]</scope>
    <source>
        <strain evidence="4">AATW-2023a</strain>
        <tissue evidence="4">Whole specimen</tissue>
    </source>
</reference>
<keyword evidence="3" id="KW-0175">Coiled coil</keyword>
<keyword evidence="2" id="KW-0963">Cytoplasm</keyword>
<evidence type="ECO:0000313" key="5">
    <source>
        <dbReference type="Proteomes" id="UP001347796"/>
    </source>
</evidence>
<accession>A0AAN8IYZ8</accession>
<comment type="subcellular location">
    <subcellularLocation>
        <location evidence="1">Cytoplasm</location>
    </subcellularLocation>
</comment>
<dbReference type="EMBL" id="JAZGQO010000018">
    <property type="protein sequence ID" value="KAK6167254.1"/>
    <property type="molecule type" value="Genomic_DNA"/>
</dbReference>